<feature type="domain" description="HD" evidence="1">
    <location>
        <begin position="65"/>
        <end position="174"/>
    </location>
</feature>
<organism evidence="2 3">
    <name type="scientific">Didymella heteroderae</name>
    <dbReference type="NCBI Taxonomy" id="1769908"/>
    <lineage>
        <taxon>Eukaryota</taxon>
        <taxon>Fungi</taxon>
        <taxon>Dikarya</taxon>
        <taxon>Ascomycota</taxon>
        <taxon>Pezizomycotina</taxon>
        <taxon>Dothideomycetes</taxon>
        <taxon>Pleosporomycetidae</taxon>
        <taxon>Pleosporales</taxon>
        <taxon>Pleosporineae</taxon>
        <taxon>Didymellaceae</taxon>
        <taxon>Didymella</taxon>
    </lineage>
</organism>
<gene>
    <name evidence="2" type="ORF">E8E12_004868</name>
</gene>
<dbReference type="AlphaFoldDB" id="A0A9P4WKW1"/>
<dbReference type="EMBL" id="SWKV01000060">
    <property type="protein sequence ID" value="KAF3035230.1"/>
    <property type="molecule type" value="Genomic_DNA"/>
</dbReference>
<dbReference type="InterPro" id="IPR003607">
    <property type="entry name" value="HD/PDEase_dom"/>
</dbReference>
<proteinExistence type="predicted"/>
<dbReference type="PROSITE" id="PS51831">
    <property type="entry name" value="HD"/>
    <property type="match status" value="1"/>
</dbReference>
<dbReference type="OrthoDB" id="409121at2759"/>
<dbReference type="PANTHER" id="PTHR35569:SF1">
    <property type="entry name" value="CYANAMIDE HYDRATASE DDI2-RELATED"/>
    <property type="match status" value="1"/>
</dbReference>
<dbReference type="PANTHER" id="PTHR35569">
    <property type="entry name" value="CYANAMIDE HYDRATASE DDI2-RELATED"/>
    <property type="match status" value="1"/>
</dbReference>
<dbReference type="NCBIfam" id="TIGR03401">
    <property type="entry name" value="cyanamide_fam"/>
    <property type="match status" value="1"/>
</dbReference>
<evidence type="ECO:0000313" key="2">
    <source>
        <dbReference type="EMBL" id="KAF3035230.1"/>
    </source>
</evidence>
<dbReference type="CDD" id="cd00077">
    <property type="entry name" value="HDc"/>
    <property type="match status" value="1"/>
</dbReference>
<evidence type="ECO:0000313" key="3">
    <source>
        <dbReference type="Proteomes" id="UP000758155"/>
    </source>
</evidence>
<keyword evidence="3" id="KW-1185">Reference proteome</keyword>
<name>A0A9P4WKW1_9PLEO</name>
<dbReference type="InterPro" id="IPR017771">
    <property type="entry name" value="Cyanamide_hydratase_HD"/>
</dbReference>
<sequence>MSSGNASAELASHGWAAVPRSHSKALEEINKKKYAQLDLDRVKTPDNEVARKVFDYAKTKLPERTFNHSMRVWNYGNAIVQTHFPHLTPLLETYFLTCLFHDIGTIPEHMEGTHLSFEYWGAMKARTFLTDHGAPGDQADAVCEAIIRHAELGEVGMITSLGLLIQLTTSFDNAGANPHLIATETIEKIVAKYPRKGWSSCFAACMTKEMELKPWCRTTAQEGFVESIAGNELMEPYDK</sequence>
<evidence type="ECO:0000259" key="1">
    <source>
        <dbReference type="PROSITE" id="PS51831"/>
    </source>
</evidence>
<accession>A0A9P4WKW1</accession>
<comment type="caution">
    <text evidence="2">The sequence shown here is derived from an EMBL/GenBank/DDBJ whole genome shotgun (WGS) entry which is preliminary data.</text>
</comment>
<dbReference type="InterPro" id="IPR006674">
    <property type="entry name" value="HD_domain"/>
</dbReference>
<dbReference type="Gene3D" id="1.10.3210.10">
    <property type="entry name" value="Hypothetical protein af1432"/>
    <property type="match status" value="1"/>
</dbReference>
<dbReference type="Proteomes" id="UP000758155">
    <property type="component" value="Unassembled WGS sequence"/>
</dbReference>
<reference evidence="2" key="1">
    <citation type="submission" date="2019-04" db="EMBL/GenBank/DDBJ databases">
        <title>Sequencing of skin fungus with MAO and IRED activity.</title>
        <authorList>
            <person name="Marsaioli A.J."/>
            <person name="Bonatto J.M.C."/>
            <person name="Reis Junior O."/>
        </authorList>
    </citation>
    <scope>NUCLEOTIDE SEQUENCE</scope>
    <source>
        <strain evidence="2">28M1</strain>
    </source>
</reference>
<protein>
    <recommendedName>
        <fullName evidence="1">HD domain-containing protein</fullName>
    </recommendedName>
</protein>
<dbReference type="SUPFAM" id="SSF109604">
    <property type="entry name" value="HD-domain/PDEase-like"/>
    <property type="match status" value="1"/>
</dbReference>
<dbReference type="Pfam" id="PF01966">
    <property type="entry name" value="HD"/>
    <property type="match status" value="1"/>
</dbReference>